<dbReference type="GO" id="GO:0008234">
    <property type="term" value="F:cysteine-type peptidase activity"/>
    <property type="evidence" value="ECO:0007669"/>
    <property type="project" value="InterPro"/>
</dbReference>
<dbReference type="InterPro" id="IPR025661">
    <property type="entry name" value="Pept_asp_AS"/>
</dbReference>
<dbReference type="GO" id="GO:0006508">
    <property type="term" value="P:proteolysis"/>
    <property type="evidence" value="ECO:0007669"/>
    <property type="project" value="InterPro"/>
</dbReference>
<evidence type="ECO:0000313" key="8">
    <source>
        <dbReference type="Proteomes" id="UP000729402"/>
    </source>
</evidence>
<dbReference type="FunFam" id="3.90.70.10:FF:000204">
    <property type="entry name" value="Papain"/>
    <property type="match status" value="1"/>
</dbReference>
<keyword evidence="8" id="KW-1185">Reference proteome</keyword>
<evidence type="ECO:0000256" key="2">
    <source>
        <dbReference type="ARBA" id="ARBA00023145"/>
    </source>
</evidence>
<proteinExistence type="predicted"/>
<dbReference type="SMART" id="SM00848">
    <property type="entry name" value="Inhibitor_I29"/>
    <property type="match status" value="1"/>
</dbReference>
<dbReference type="Pfam" id="PF00112">
    <property type="entry name" value="Peptidase_C1"/>
    <property type="match status" value="1"/>
</dbReference>
<evidence type="ECO:0008006" key="9">
    <source>
        <dbReference type="Google" id="ProtNLM"/>
    </source>
</evidence>
<dbReference type="PROSITE" id="PS00640">
    <property type="entry name" value="THIOL_PROTEASE_ASN"/>
    <property type="match status" value="1"/>
</dbReference>
<keyword evidence="3" id="KW-1015">Disulfide bond</keyword>
<dbReference type="InterPro" id="IPR000169">
    <property type="entry name" value="Pept_cys_AS"/>
</dbReference>
<feature type="domain" description="Cathepsin propeptide inhibitor" evidence="6">
    <location>
        <begin position="38"/>
        <end position="95"/>
    </location>
</feature>
<dbReference type="PROSITE" id="PS00139">
    <property type="entry name" value="THIOL_PROTEASE_CYS"/>
    <property type="match status" value="1"/>
</dbReference>
<evidence type="ECO:0000259" key="6">
    <source>
        <dbReference type="SMART" id="SM00848"/>
    </source>
</evidence>
<dbReference type="Proteomes" id="UP000729402">
    <property type="component" value="Unassembled WGS sequence"/>
</dbReference>
<keyword evidence="2" id="KW-0865">Zymogen</keyword>
<dbReference type="OrthoDB" id="10253408at2759"/>
<evidence type="ECO:0000313" key="7">
    <source>
        <dbReference type="EMBL" id="KAG8043835.1"/>
    </source>
</evidence>
<dbReference type="InterPro" id="IPR039417">
    <property type="entry name" value="Peptidase_C1A_papain-like"/>
</dbReference>
<reference evidence="7" key="2">
    <citation type="submission" date="2021-02" db="EMBL/GenBank/DDBJ databases">
        <authorList>
            <person name="Kimball J.A."/>
            <person name="Haas M.W."/>
            <person name="Macchietto M."/>
            <person name="Kono T."/>
            <person name="Duquette J."/>
            <person name="Shao M."/>
        </authorList>
    </citation>
    <scope>NUCLEOTIDE SEQUENCE</scope>
    <source>
        <tissue evidence="7">Fresh leaf tissue</tissue>
    </source>
</reference>
<gene>
    <name evidence="7" type="ORF">GUJ93_ZPchr0458g22837</name>
</gene>
<evidence type="ECO:0000256" key="4">
    <source>
        <dbReference type="SAM" id="SignalP"/>
    </source>
</evidence>
<evidence type="ECO:0000256" key="3">
    <source>
        <dbReference type="ARBA" id="ARBA00023157"/>
    </source>
</evidence>
<reference evidence="7" key="1">
    <citation type="journal article" date="2021" name="bioRxiv">
        <title>Whole Genome Assembly and Annotation of Northern Wild Rice, Zizania palustris L., Supports a Whole Genome Duplication in the Zizania Genus.</title>
        <authorList>
            <person name="Haas M."/>
            <person name="Kono T."/>
            <person name="Macchietto M."/>
            <person name="Millas R."/>
            <person name="McGilp L."/>
            <person name="Shao M."/>
            <person name="Duquette J."/>
            <person name="Hirsch C.N."/>
            <person name="Kimball J."/>
        </authorList>
    </citation>
    <scope>NUCLEOTIDE SEQUENCE</scope>
    <source>
        <tissue evidence="7">Fresh leaf tissue</tissue>
    </source>
</reference>
<feature type="chain" id="PRO_5035233591" description="Cysteine protease" evidence="4">
    <location>
        <begin position="22"/>
        <end position="358"/>
    </location>
</feature>
<organism evidence="7 8">
    <name type="scientific">Zizania palustris</name>
    <name type="common">Northern wild rice</name>
    <dbReference type="NCBI Taxonomy" id="103762"/>
    <lineage>
        <taxon>Eukaryota</taxon>
        <taxon>Viridiplantae</taxon>
        <taxon>Streptophyta</taxon>
        <taxon>Embryophyta</taxon>
        <taxon>Tracheophyta</taxon>
        <taxon>Spermatophyta</taxon>
        <taxon>Magnoliopsida</taxon>
        <taxon>Liliopsida</taxon>
        <taxon>Poales</taxon>
        <taxon>Poaceae</taxon>
        <taxon>BOP clade</taxon>
        <taxon>Oryzoideae</taxon>
        <taxon>Oryzeae</taxon>
        <taxon>Zizaniinae</taxon>
        <taxon>Zizania</taxon>
    </lineage>
</organism>
<dbReference type="Pfam" id="PF08246">
    <property type="entry name" value="Inhibitor_I29"/>
    <property type="match status" value="1"/>
</dbReference>
<dbReference type="InterPro" id="IPR013128">
    <property type="entry name" value="Peptidase_C1A"/>
</dbReference>
<comment type="caution">
    <text evidence="7">The sequence shown here is derived from an EMBL/GenBank/DDBJ whole genome shotgun (WGS) entry which is preliminary data.</text>
</comment>
<keyword evidence="1 4" id="KW-0732">Signal</keyword>
<feature type="domain" description="Peptidase C1A papain C-terminal" evidence="5">
    <location>
        <begin position="133"/>
        <end position="353"/>
    </location>
</feature>
<dbReference type="CDD" id="cd02248">
    <property type="entry name" value="Peptidase_C1A"/>
    <property type="match status" value="1"/>
</dbReference>
<dbReference type="SMART" id="SM00645">
    <property type="entry name" value="Pept_C1"/>
    <property type="match status" value="1"/>
</dbReference>
<feature type="signal peptide" evidence="4">
    <location>
        <begin position="1"/>
        <end position="21"/>
    </location>
</feature>
<dbReference type="PROSITE" id="PS00639">
    <property type="entry name" value="THIOL_PROTEASE_HIS"/>
    <property type="match status" value="1"/>
</dbReference>
<evidence type="ECO:0000259" key="5">
    <source>
        <dbReference type="SMART" id="SM00645"/>
    </source>
</evidence>
<dbReference type="EMBL" id="JAAALK010000953">
    <property type="protein sequence ID" value="KAG8043835.1"/>
    <property type="molecule type" value="Genomic_DNA"/>
</dbReference>
<sequence>MVPLALLQLSCFFLLASSSAGGSAPDNDQHNRLMLDRFHRWMAFHGRSYPNDDEKLRRFEVYRHNVEYIERTNRDGGLGYQLGENDFTDLTSEEFAARYIGGLIANNDSKVISEGYVADVGKNDPSKLKIPPPPKKVDWRKEHAVTPAKDQGKCGSCWAFAAVATVESAHYIANGKLLNLSEQEILDCDRNDQYGCEGGFPDRALQWIWDYDGIMTEDSYGPYVGEQQACDLSRRAYNYLVTIESVWSIPASEEALKLAVSRQPVAVTIEANVNMQFYNNTSGIYTGPCATLVNHAVVVVGYGRDAVSGVDYWIVKNSWGSKWGHNGFFLMRRGADGPRGLCGIVSTQGVYPLVSVIL</sequence>
<accession>A0A8J5QVD1</accession>
<dbReference type="InterPro" id="IPR013201">
    <property type="entry name" value="Prot_inhib_I29"/>
</dbReference>
<dbReference type="InterPro" id="IPR000668">
    <property type="entry name" value="Peptidase_C1A_C"/>
</dbReference>
<dbReference type="InterPro" id="IPR025660">
    <property type="entry name" value="Pept_his_AS"/>
</dbReference>
<evidence type="ECO:0000256" key="1">
    <source>
        <dbReference type="ARBA" id="ARBA00022729"/>
    </source>
</evidence>
<dbReference type="AlphaFoldDB" id="A0A8J5QVD1"/>
<dbReference type="PANTHER" id="PTHR12411">
    <property type="entry name" value="CYSTEINE PROTEASE FAMILY C1-RELATED"/>
    <property type="match status" value="1"/>
</dbReference>
<name>A0A8J5QVD1_ZIZPA</name>
<protein>
    <recommendedName>
        <fullName evidence="9">Cysteine protease</fullName>
    </recommendedName>
</protein>